<feature type="domain" description="PCI" evidence="3">
    <location>
        <begin position="216"/>
        <end position="393"/>
    </location>
</feature>
<evidence type="ECO:0000313" key="5">
    <source>
        <dbReference type="Proteomes" id="UP000322873"/>
    </source>
</evidence>
<evidence type="ECO:0000256" key="2">
    <source>
        <dbReference type="ARBA" id="ARBA00073854"/>
    </source>
</evidence>
<dbReference type="Proteomes" id="UP000322873">
    <property type="component" value="Unassembled WGS sequence"/>
</dbReference>
<comment type="caution">
    <text evidence="4">The sequence shown here is derived from an EMBL/GenBank/DDBJ whole genome shotgun (WGS) entry which is preliminary data.</text>
</comment>
<reference evidence="4 5" key="1">
    <citation type="submission" date="2019-06" db="EMBL/GenBank/DDBJ databases">
        <title>Genome Sequence of the Brown Rot Fungal Pathogen Monilinia fructicola.</title>
        <authorList>
            <person name="De Miccolis Angelini R.M."/>
            <person name="Landi L."/>
            <person name="Abate D."/>
            <person name="Pollastro S."/>
            <person name="Romanazzi G."/>
            <person name="Faretra F."/>
        </authorList>
    </citation>
    <scope>NUCLEOTIDE SEQUENCE [LARGE SCALE GENOMIC DNA]</scope>
    <source>
        <strain evidence="4 5">Mfrc123</strain>
    </source>
</reference>
<dbReference type="SMART" id="SM00753">
    <property type="entry name" value="PAM"/>
    <property type="match status" value="1"/>
</dbReference>
<dbReference type="GO" id="GO:0003690">
    <property type="term" value="F:double-stranded DNA binding"/>
    <property type="evidence" value="ECO:0007669"/>
    <property type="project" value="InterPro"/>
</dbReference>
<organism evidence="4 5">
    <name type="scientific">Monilinia fructicola</name>
    <name type="common">Brown rot fungus</name>
    <name type="synonym">Ciboria fructicola</name>
    <dbReference type="NCBI Taxonomy" id="38448"/>
    <lineage>
        <taxon>Eukaryota</taxon>
        <taxon>Fungi</taxon>
        <taxon>Dikarya</taxon>
        <taxon>Ascomycota</taxon>
        <taxon>Pezizomycotina</taxon>
        <taxon>Leotiomycetes</taxon>
        <taxon>Helotiales</taxon>
        <taxon>Sclerotiniaceae</taxon>
        <taxon>Monilinia</taxon>
    </lineage>
</organism>
<dbReference type="FunFam" id="1.10.10.10:FF:000366">
    <property type="entry name" value="COP9 signalosome complex subunit"/>
    <property type="match status" value="1"/>
</dbReference>
<evidence type="ECO:0000259" key="3">
    <source>
        <dbReference type="PROSITE" id="PS50250"/>
    </source>
</evidence>
<comment type="similarity">
    <text evidence="1">Belongs to the CSN12 family.</text>
</comment>
<dbReference type="EMBL" id="VICG01000002">
    <property type="protein sequence ID" value="KAA8575548.1"/>
    <property type="molecule type" value="Genomic_DNA"/>
</dbReference>
<dbReference type="InterPro" id="IPR036388">
    <property type="entry name" value="WH-like_DNA-bd_sf"/>
</dbReference>
<dbReference type="PROSITE" id="PS50250">
    <property type="entry name" value="PCI"/>
    <property type="match status" value="1"/>
</dbReference>
<accession>A0A5M9K169</accession>
<dbReference type="Pfam" id="PF01399">
    <property type="entry name" value="PCI"/>
    <property type="match status" value="1"/>
</dbReference>
<dbReference type="PANTHER" id="PTHR12732:SF0">
    <property type="entry name" value="PCI DOMAIN-CONTAINING PROTEIN 2"/>
    <property type="match status" value="1"/>
</dbReference>
<evidence type="ECO:0000256" key="1">
    <source>
        <dbReference type="ARBA" id="ARBA00025771"/>
    </source>
</evidence>
<dbReference type="VEuPathDB" id="FungiDB:MFRU_002g00200"/>
<keyword evidence="5" id="KW-1185">Reference proteome</keyword>
<protein>
    <recommendedName>
        <fullName evidence="2">Protein CSN12 homolog</fullName>
    </recommendedName>
</protein>
<gene>
    <name evidence="4" type="ORF">EYC84_004689</name>
</gene>
<dbReference type="InterPro" id="IPR000717">
    <property type="entry name" value="PCI_dom"/>
</dbReference>
<dbReference type="AlphaFoldDB" id="A0A5M9K169"/>
<dbReference type="GO" id="GO:0003723">
    <property type="term" value="F:RNA binding"/>
    <property type="evidence" value="ECO:0007669"/>
    <property type="project" value="InterPro"/>
</dbReference>
<sequence>MDAFLHEFKAAYNEGNGYNLSMTLYPVAPSTAPNRLRAFHQSTNYEHVKKDLEYRLLYDDRSPLNCPVEEARAWVDVYCAFWKFVGLMIKAENAPEDNSKDAWTKVYESWKDVTNTLHRGYSACGFEAWTVPCLYVAGKYLRIFAIKADEAKGNVMNAAMIYQDDMNPESEKNEKLEDAARQLNRIFTLCLSDRASLEESRKWATYNIINLLFKNVFQIELDRVIKKYSQRYSSAEKYLTEAWKLCHKSAIKNKELILTYLIPCHLLTTHTLPTPALLQPYPKLQKLFAPLSRCIKKGDLAGFDAALLAGENEFVKRRIYLTLERGRDIALRNLLRKVFIAVAEFAAAISIGSKETMENDEVECLLANMIYKSLMKGYISRERGIVVLSKGGAFPGTGV</sequence>
<dbReference type="InterPro" id="IPR045114">
    <property type="entry name" value="Csn12-like"/>
</dbReference>
<name>A0A5M9K169_MONFR</name>
<evidence type="ECO:0000313" key="4">
    <source>
        <dbReference type="EMBL" id="KAA8575548.1"/>
    </source>
</evidence>
<dbReference type="PANTHER" id="PTHR12732">
    <property type="entry name" value="UNCHARACTERIZED PROTEASOME COMPONENT REGION PCI-CONTAINING"/>
    <property type="match status" value="1"/>
</dbReference>
<proteinExistence type="inferred from homology"/>
<dbReference type="Gene3D" id="1.10.10.10">
    <property type="entry name" value="Winged helix-like DNA-binding domain superfamily/Winged helix DNA-binding domain"/>
    <property type="match status" value="1"/>
</dbReference>